<feature type="transmembrane region" description="Helical" evidence="1">
    <location>
        <begin position="477"/>
        <end position="500"/>
    </location>
</feature>
<keyword evidence="3" id="KW-1185">Reference proteome</keyword>
<dbReference type="RefSeq" id="WP_285661737.1">
    <property type="nucleotide sequence ID" value="NZ_BSTX01000001.1"/>
</dbReference>
<evidence type="ECO:0000313" key="2">
    <source>
        <dbReference type="EMBL" id="GLZ76563.1"/>
    </source>
</evidence>
<feature type="transmembrane region" description="Helical" evidence="1">
    <location>
        <begin position="521"/>
        <end position="541"/>
    </location>
</feature>
<dbReference type="SUPFAM" id="SSF52540">
    <property type="entry name" value="P-loop containing nucleoside triphosphate hydrolases"/>
    <property type="match status" value="1"/>
</dbReference>
<dbReference type="Proteomes" id="UP001165079">
    <property type="component" value="Unassembled WGS sequence"/>
</dbReference>
<keyword evidence="1" id="KW-1133">Transmembrane helix</keyword>
<evidence type="ECO:0008006" key="4">
    <source>
        <dbReference type="Google" id="ProtNLM"/>
    </source>
</evidence>
<evidence type="ECO:0000313" key="3">
    <source>
        <dbReference type="Proteomes" id="UP001165079"/>
    </source>
</evidence>
<keyword evidence="1" id="KW-0472">Membrane</keyword>
<feature type="transmembrane region" description="Helical" evidence="1">
    <location>
        <begin position="405"/>
        <end position="423"/>
    </location>
</feature>
<organism evidence="2 3">
    <name type="scientific">Actinorhabdospora filicis</name>
    <dbReference type="NCBI Taxonomy" id="1785913"/>
    <lineage>
        <taxon>Bacteria</taxon>
        <taxon>Bacillati</taxon>
        <taxon>Actinomycetota</taxon>
        <taxon>Actinomycetes</taxon>
        <taxon>Micromonosporales</taxon>
        <taxon>Micromonosporaceae</taxon>
        <taxon>Actinorhabdospora</taxon>
    </lineage>
</organism>
<feature type="transmembrane region" description="Helical" evidence="1">
    <location>
        <begin position="381"/>
        <end position="399"/>
    </location>
</feature>
<feature type="transmembrane region" description="Helical" evidence="1">
    <location>
        <begin position="35"/>
        <end position="53"/>
    </location>
</feature>
<name>A0A9W6SHU9_9ACTN</name>
<dbReference type="AlphaFoldDB" id="A0A9W6SHU9"/>
<dbReference type="EMBL" id="BSTX01000001">
    <property type="protein sequence ID" value="GLZ76563.1"/>
    <property type="molecule type" value="Genomic_DNA"/>
</dbReference>
<sequence>MTFRARLTGVVLGAVVLGLLVNVASGELPAAFGPYKWTAWLAVPFAAAGLALWEWRTGRSRHGSAARTRRLLLVKQRDAWVRGVLDASMYREARVRLNYDAAIDEPHPWAATAYVPGAPPRPAGRDVTRLFGDEMHGWMLILGEPGSGKTTVLLELLRDLLDAAAEPGEPVPLMLNLSSWRSGDLASWAVAEAASRYGVPREHVPLELLLLDGLDEVAEDARPACVRAVNAFREAHPTVPVAVVSRTAEYAGLGESLRLRGRLEIRPLTAGEVDRFLRARRRGGLIGVLDTDAELRALVTTPLLLNVLMLTEMPAREEGDARERLLAAYVDRMLAQRPDPRFPPEKVKGWLGFLARLTKQHGGTVFGFDDLDGSWTPGSGFFAWAAQLNAAAVLAVFPVLSGWLWAGRAGLAAGVVAALPMFAPHRLSVRATDLTARSRSRVRVAPVHVVVAAVVAVAVGAAAVLRAGGFTAMSTGQALGGLLAAATTLVAVLVFRPAVVRGLSVRPRHERAESPSPAGRALLRATVDRAVVAGAAAVFVVSAPLPGDWFGDAFAFMPFCAVTAMVHVLHVGVSGLVEQRAVRRALARRDLLPHPAAPMLEHARACLLLRRVGRDWIFVHALIRDHLARERVR</sequence>
<feature type="transmembrane region" description="Helical" evidence="1">
    <location>
        <begin position="444"/>
        <end position="465"/>
    </location>
</feature>
<reference evidence="2" key="1">
    <citation type="submission" date="2023-03" db="EMBL/GenBank/DDBJ databases">
        <title>Actinorhabdospora filicis NBRC 111898.</title>
        <authorList>
            <person name="Ichikawa N."/>
            <person name="Sato H."/>
            <person name="Tonouchi N."/>
        </authorList>
    </citation>
    <scope>NUCLEOTIDE SEQUENCE</scope>
    <source>
        <strain evidence="2">NBRC 111898</strain>
    </source>
</reference>
<comment type="caution">
    <text evidence="2">The sequence shown here is derived from an EMBL/GenBank/DDBJ whole genome shotgun (WGS) entry which is preliminary data.</text>
</comment>
<feature type="transmembrane region" description="Helical" evidence="1">
    <location>
        <begin position="553"/>
        <end position="577"/>
    </location>
</feature>
<protein>
    <recommendedName>
        <fullName evidence="4">NACHT domain-containing protein</fullName>
    </recommendedName>
</protein>
<proteinExistence type="predicted"/>
<keyword evidence="1" id="KW-0812">Transmembrane</keyword>
<dbReference type="PROSITE" id="PS50096">
    <property type="entry name" value="IQ"/>
    <property type="match status" value="1"/>
</dbReference>
<dbReference type="Gene3D" id="3.40.50.300">
    <property type="entry name" value="P-loop containing nucleotide triphosphate hydrolases"/>
    <property type="match status" value="1"/>
</dbReference>
<dbReference type="InterPro" id="IPR027417">
    <property type="entry name" value="P-loop_NTPase"/>
</dbReference>
<accession>A0A9W6SHU9</accession>
<gene>
    <name evidence="2" type="ORF">Afil01_13700</name>
</gene>
<evidence type="ECO:0000256" key="1">
    <source>
        <dbReference type="SAM" id="Phobius"/>
    </source>
</evidence>